<dbReference type="Proteomes" id="UP000662314">
    <property type="component" value="Unassembled WGS sequence"/>
</dbReference>
<evidence type="ECO:0000313" key="2">
    <source>
        <dbReference type="Proteomes" id="UP000662314"/>
    </source>
</evidence>
<evidence type="ECO:0008006" key="3">
    <source>
        <dbReference type="Google" id="ProtNLM"/>
    </source>
</evidence>
<keyword evidence="2" id="KW-1185">Reference proteome</keyword>
<gene>
    <name evidence="1" type="ORF">I8752_07610</name>
</gene>
<sequence length="83" mass="10061">MRVNLMMELKDLLRQEIENMNEEQLKQVSDFIAFLKFRNQTVNWQIDKNQIASLYSEFAEEDRKLAEEGLDEYAEFLRQEDLK</sequence>
<organism evidence="1 2">
    <name type="scientific">Dendronalium phyllosphericum CENA369</name>
    <dbReference type="NCBI Taxonomy" id="1725256"/>
    <lineage>
        <taxon>Bacteria</taxon>
        <taxon>Bacillati</taxon>
        <taxon>Cyanobacteriota</taxon>
        <taxon>Cyanophyceae</taxon>
        <taxon>Nostocales</taxon>
        <taxon>Nostocaceae</taxon>
        <taxon>Dendronalium</taxon>
        <taxon>Dendronalium phyllosphericum</taxon>
    </lineage>
</organism>
<evidence type="ECO:0000313" key="1">
    <source>
        <dbReference type="EMBL" id="MBH8572885.1"/>
    </source>
</evidence>
<protein>
    <recommendedName>
        <fullName evidence="3">DUF2281 domain-containing protein</fullName>
    </recommendedName>
</protein>
<name>A0A8J7I3M3_9NOST</name>
<proteinExistence type="predicted"/>
<comment type="caution">
    <text evidence="1">The sequence shown here is derived from an EMBL/GenBank/DDBJ whole genome shotgun (WGS) entry which is preliminary data.</text>
</comment>
<accession>A0A8J7I3M3</accession>
<dbReference type="EMBL" id="JAECZA010000020">
    <property type="protein sequence ID" value="MBH8572885.1"/>
    <property type="molecule type" value="Genomic_DNA"/>
</dbReference>
<reference evidence="1 2" key="1">
    <citation type="journal article" date="2021" name="Int. J. Syst. Evol. Microbiol.">
        <title>Amazonocrinis nigriterrae gen. nov., sp. nov., Atlanticothrix silvestris gen. nov., sp. nov. and Dendronalium phyllosphericum gen. nov., sp. nov., nostocacean cyanobacteria from Brazilian environments.</title>
        <authorList>
            <person name="Alvarenga D.O."/>
            <person name="Andreote A.P.D."/>
            <person name="Branco L.H.Z."/>
            <person name="Delbaje E."/>
            <person name="Cruz R.B."/>
            <person name="Varani A.M."/>
            <person name="Fiore M.F."/>
        </authorList>
    </citation>
    <scope>NUCLEOTIDE SEQUENCE [LARGE SCALE GENOMIC DNA]</scope>
    <source>
        <strain evidence="1 2">CENA369</strain>
    </source>
</reference>
<dbReference type="AlphaFoldDB" id="A0A8J7I3M3"/>